<keyword evidence="5 7" id="KW-0687">Ribonucleoprotein</keyword>
<dbReference type="PRINTS" id="PR00975">
    <property type="entry name" value="RIBOSOMALS19"/>
</dbReference>
<evidence type="ECO:0000313" key="10">
    <source>
        <dbReference type="Proteomes" id="UP001523230"/>
    </source>
</evidence>
<dbReference type="NCBIfam" id="TIGR01025">
    <property type="entry name" value="uS19_arch"/>
    <property type="match status" value="1"/>
</dbReference>
<dbReference type="GO" id="GO:0022627">
    <property type="term" value="C:cytosolic small ribosomal subunit"/>
    <property type="evidence" value="ECO:0007669"/>
    <property type="project" value="UniProtKB-UniRule"/>
</dbReference>
<evidence type="ECO:0000256" key="7">
    <source>
        <dbReference type="HAMAP-Rule" id="MF_00531"/>
    </source>
</evidence>
<name>A0ABD4TCI5_9EURY</name>
<dbReference type="HAMAP" id="MF_00531">
    <property type="entry name" value="Ribosomal_uS19"/>
    <property type="match status" value="1"/>
</dbReference>
<dbReference type="GO" id="GO:0006412">
    <property type="term" value="P:translation"/>
    <property type="evidence" value="ECO:0007669"/>
    <property type="project" value="UniProtKB-UniRule"/>
</dbReference>
<dbReference type="PIRSF" id="PIRSF002144">
    <property type="entry name" value="Ribosomal_S19"/>
    <property type="match status" value="1"/>
</dbReference>
<dbReference type="InterPro" id="IPR005713">
    <property type="entry name" value="Ribosomal_uS19_euk/arc"/>
</dbReference>
<evidence type="ECO:0000256" key="2">
    <source>
        <dbReference type="ARBA" id="ARBA00007345"/>
    </source>
</evidence>
<evidence type="ECO:0000256" key="1">
    <source>
        <dbReference type="ARBA" id="ARBA00003239"/>
    </source>
</evidence>
<reference evidence="9 10" key="1">
    <citation type="submission" date="2018-05" db="EMBL/GenBank/DDBJ databases">
        <title>Isolation and characterization of genus Methanoculleus species and their viruses from deep sea marine sediment offshore southwestern Taiwan.</title>
        <authorList>
            <person name="Wei W.-H."/>
            <person name="Chen W.-C."/>
            <person name="Lai M.-C."/>
            <person name="Chen S.-C."/>
        </authorList>
    </citation>
    <scope>NUCLEOTIDE SEQUENCE [LARGE SCALE GENOMIC DNA]</scope>
    <source>
        <strain evidence="9 10">CWC-02</strain>
    </source>
</reference>
<accession>A0ABD4TCI5</accession>
<dbReference type="Pfam" id="PF00203">
    <property type="entry name" value="Ribosomal_S19"/>
    <property type="match status" value="1"/>
</dbReference>
<evidence type="ECO:0000256" key="5">
    <source>
        <dbReference type="ARBA" id="ARBA00023274"/>
    </source>
</evidence>
<dbReference type="Gene3D" id="3.30.860.10">
    <property type="entry name" value="30s Ribosomal Protein S19, Chain A"/>
    <property type="match status" value="1"/>
</dbReference>
<dbReference type="PANTHER" id="PTHR11880:SF2">
    <property type="entry name" value="SMALL RIBOSOMAL SUBUNIT PROTEIN US19"/>
    <property type="match status" value="1"/>
</dbReference>
<dbReference type="FunFam" id="3.30.860.10:FF:000002">
    <property type="entry name" value="40S ribosomal protein S15"/>
    <property type="match status" value="1"/>
</dbReference>
<dbReference type="AlphaFoldDB" id="A0ABD4TCI5"/>
<dbReference type="GO" id="GO:0019843">
    <property type="term" value="F:rRNA binding"/>
    <property type="evidence" value="ECO:0007669"/>
    <property type="project" value="UniProtKB-UniRule"/>
</dbReference>
<comment type="caution">
    <text evidence="9">The sequence shown here is derived from an EMBL/GenBank/DDBJ whole genome shotgun (WGS) entry which is preliminary data.</text>
</comment>
<dbReference type="EMBL" id="QFDM01000001">
    <property type="protein sequence ID" value="MCM2465563.1"/>
    <property type="molecule type" value="Genomic_DNA"/>
</dbReference>
<dbReference type="PANTHER" id="PTHR11880">
    <property type="entry name" value="RIBOSOMAL PROTEIN S19P FAMILY MEMBER"/>
    <property type="match status" value="1"/>
</dbReference>
<organism evidence="9 10">
    <name type="scientific">Methanoculleus oceani</name>
    <dbReference type="NCBI Taxonomy" id="2184756"/>
    <lineage>
        <taxon>Archaea</taxon>
        <taxon>Methanobacteriati</taxon>
        <taxon>Methanobacteriota</taxon>
        <taxon>Stenosarchaea group</taxon>
        <taxon>Methanomicrobia</taxon>
        <taxon>Methanomicrobiales</taxon>
        <taxon>Methanomicrobiaceae</taxon>
        <taxon>Methanoculleus</taxon>
    </lineage>
</organism>
<evidence type="ECO:0000256" key="4">
    <source>
        <dbReference type="ARBA" id="ARBA00022980"/>
    </source>
</evidence>
<evidence type="ECO:0000256" key="8">
    <source>
        <dbReference type="RuleBase" id="RU003485"/>
    </source>
</evidence>
<evidence type="ECO:0000256" key="6">
    <source>
        <dbReference type="ARBA" id="ARBA00035163"/>
    </source>
</evidence>
<dbReference type="Proteomes" id="UP001523230">
    <property type="component" value="Unassembled WGS sequence"/>
</dbReference>
<dbReference type="InterPro" id="IPR002222">
    <property type="entry name" value="Ribosomal_uS19"/>
</dbReference>
<comment type="function">
    <text evidence="1 7">Protein S19 forms a complex with S13 that binds strongly to the 16S ribosomal RNA.</text>
</comment>
<protein>
    <recommendedName>
        <fullName evidence="6 7">Small ribosomal subunit protein uS19</fullName>
    </recommendedName>
</protein>
<keyword evidence="7" id="KW-0694">RNA-binding</keyword>
<keyword evidence="3 7" id="KW-0699">rRNA-binding</keyword>
<gene>
    <name evidence="7" type="primary">rps19p</name>
    <name evidence="9" type="ORF">DIC75_04430</name>
</gene>
<comment type="similarity">
    <text evidence="2 7 8">Belongs to the universal ribosomal protein uS19 family.</text>
</comment>
<dbReference type="SUPFAM" id="SSF54570">
    <property type="entry name" value="Ribosomal protein S19"/>
    <property type="match status" value="1"/>
</dbReference>
<proteinExistence type="inferred from homology"/>
<keyword evidence="10" id="KW-1185">Reference proteome</keyword>
<keyword evidence="4 7" id="KW-0689">Ribosomal protein</keyword>
<evidence type="ECO:0000256" key="3">
    <source>
        <dbReference type="ARBA" id="ARBA00022730"/>
    </source>
</evidence>
<evidence type="ECO:0000313" key="9">
    <source>
        <dbReference type="EMBL" id="MCM2465563.1"/>
    </source>
</evidence>
<dbReference type="GO" id="GO:0003735">
    <property type="term" value="F:structural constituent of ribosome"/>
    <property type="evidence" value="ECO:0007669"/>
    <property type="project" value="UniProtKB-UniRule"/>
</dbReference>
<dbReference type="InterPro" id="IPR023575">
    <property type="entry name" value="Ribosomal_uS19_SF"/>
</dbReference>
<sequence length="137" mass="15847">MAKKTQKRMPRRREEFTYRGHSVEDLKQMALSELLPLMPARARRKFDRGLSREHEKLLADLRSGDGSIRTHLRDMIIMPEMVGRTFEIHNGKEFQAVEIQPEAVFHYLGEFALTRRRVSHGSAGIGATRSSKYVPLK</sequence>
<dbReference type="NCBIfam" id="NF003121">
    <property type="entry name" value="PRK04038.1"/>
    <property type="match status" value="1"/>
</dbReference>
<dbReference type="RefSeq" id="WP_250986790.1">
    <property type="nucleotide sequence ID" value="NZ_QFDM01000001.1"/>
</dbReference>